<dbReference type="SUPFAM" id="SSF47729">
    <property type="entry name" value="IHF-like DNA-binding proteins"/>
    <property type="match status" value="1"/>
</dbReference>
<sequence length="90" mass="9651">MNKSEIIELVAQKADISKNKAGEAIDAFIKAIGESLAKGEDVSILGFGTFSVSERGSRMGRHPRTGEPMEIAACKQPKFKAGKGLKDMVK</sequence>
<dbReference type="PANTHER" id="PTHR33175">
    <property type="entry name" value="DNA-BINDING PROTEIN HU"/>
    <property type="match status" value="1"/>
</dbReference>
<name>H3KHZ4_9BURK</name>
<dbReference type="Gene3D" id="4.10.520.10">
    <property type="entry name" value="IHF-like DNA-binding proteins"/>
    <property type="match status" value="1"/>
</dbReference>
<evidence type="ECO:0000313" key="6">
    <source>
        <dbReference type="Proteomes" id="UP000004956"/>
    </source>
</evidence>
<keyword evidence="6" id="KW-1185">Reference proteome</keyword>
<dbReference type="RefSeq" id="WP_008543792.1">
    <property type="nucleotide sequence ID" value="NZ_JH605018.1"/>
</dbReference>
<evidence type="ECO:0000256" key="3">
    <source>
        <dbReference type="ARBA" id="ARBA00023125"/>
    </source>
</evidence>
<evidence type="ECO:0000256" key="1">
    <source>
        <dbReference type="ARBA" id="ARBA00010529"/>
    </source>
</evidence>
<dbReference type="Pfam" id="PF00216">
    <property type="entry name" value="Bac_DNA_binding"/>
    <property type="match status" value="1"/>
</dbReference>
<dbReference type="GO" id="GO:0030261">
    <property type="term" value="P:chromosome condensation"/>
    <property type="evidence" value="ECO:0007669"/>
    <property type="project" value="UniProtKB-KW"/>
</dbReference>
<evidence type="ECO:0000256" key="4">
    <source>
        <dbReference type="RuleBase" id="RU003939"/>
    </source>
</evidence>
<protein>
    <submittedName>
        <fullName evidence="5">DNA-binding protein HU-beta</fullName>
    </submittedName>
</protein>
<dbReference type="InterPro" id="IPR010992">
    <property type="entry name" value="IHF-like_DNA-bd_dom_sf"/>
</dbReference>
<dbReference type="AlphaFoldDB" id="H3KHZ4"/>
<gene>
    <name evidence="5" type="ORF">HMPREF9440_02395</name>
</gene>
<keyword evidence="3 5" id="KW-0238">DNA-binding</keyword>
<dbReference type="SMART" id="SM00411">
    <property type="entry name" value="BHL"/>
    <property type="match status" value="1"/>
</dbReference>
<reference evidence="5 6" key="1">
    <citation type="submission" date="2011-11" db="EMBL/GenBank/DDBJ databases">
        <authorList>
            <person name="Weinstock G."/>
            <person name="Sodergren E."/>
            <person name="Clifton S."/>
            <person name="Fulton L."/>
            <person name="Fulton B."/>
            <person name="Courtney L."/>
            <person name="Fronick C."/>
            <person name="Harrison M."/>
            <person name="Strong C."/>
            <person name="Farmer C."/>
            <person name="Delahaunty K."/>
            <person name="Markovic C."/>
            <person name="Hall O."/>
            <person name="Minx P."/>
            <person name="Tomlinson C."/>
            <person name="Mitreva M."/>
            <person name="Hou S."/>
            <person name="Chen J."/>
            <person name="Wollam A."/>
            <person name="Pepin K.H."/>
            <person name="Johnson M."/>
            <person name="Bhonagiri V."/>
            <person name="Zhang X."/>
            <person name="Suruliraj S."/>
            <person name="Warren W."/>
            <person name="Chinwalla A."/>
            <person name="Mardis E.R."/>
            <person name="Wilson R.K."/>
        </authorList>
    </citation>
    <scope>NUCLEOTIDE SEQUENCE [LARGE SCALE GENOMIC DNA]</scope>
    <source>
        <strain evidence="5 6">YIT 11816</strain>
    </source>
</reference>
<dbReference type="PATRIC" id="fig|762967.3.peg.1886"/>
<dbReference type="PRINTS" id="PR01727">
    <property type="entry name" value="DNABINDINGHU"/>
</dbReference>
<dbReference type="EMBL" id="AFBQ01000369">
    <property type="protein sequence ID" value="EHY30237.1"/>
    <property type="molecule type" value="Genomic_DNA"/>
</dbReference>
<comment type="similarity">
    <text evidence="1 4">Belongs to the bacterial histone-like protein family.</text>
</comment>
<dbReference type="GO" id="GO:0005829">
    <property type="term" value="C:cytosol"/>
    <property type="evidence" value="ECO:0007669"/>
    <property type="project" value="TreeGrafter"/>
</dbReference>
<dbReference type="HOGENOM" id="CLU_105066_3_2_4"/>
<dbReference type="Proteomes" id="UP000004956">
    <property type="component" value="Unassembled WGS sequence"/>
</dbReference>
<evidence type="ECO:0000313" key="5">
    <source>
        <dbReference type="EMBL" id="EHY30237.1"/>
    </source>
</evidence>
<comment type="caution">
    <text evidence="5">The sequence shown here is derived from an EMBL/GenBank/DDBJ whole genome shotgun (WGS) entry which is preliminary data.</text>
</comment>
<organism evidence="5 6">
    <name type="scientific">Sutterella parvirubra YIT 11816</name>
    <dbReference type="NCBI Taxonomy" id="762967"/>
    <lineage>
        <taxon>Bacteria</taxon>
        <taxon>Pseudomonadati</taxon>
        <taxon>Pseudomonadota</taxon>
        <taxon>Betaproteobacteria</taxon>
        <taxon>Burkholderiales</taxon>
        <taxon>Sutterellaceae</taxon>
        <taxon>Sutterella</taxon>
    </lineage>
</organism>
<dbReference type="GO" id="GO:0030527">
    <property type="term" value="F:structural constituent of chromatin"/>
    <property type="evidence" value="ECO:0007669"/>
    <property type="project" value="InterPro"/>
</dbReference>
<keyword evidence="2" id="KW-0226">DNA condensation</keyword>
<evidence type="ECO:0000256" key="2">
    <source>
        <dbReference type="ARBA" id="ARBA00023067"/>
    </source>
</evidence>
<accession>H3KHZ4</accession>
<dbReference type="OrthoDB" id="9799835at2"/>
<dbReference type="CDD" id="cd13831">
    <property type="entry name" value="HU"/>
    <property type="match status" value="1"/>
</dbReference>
<proteinExistence type="inferred from homology"/>
<dbReference type="GO" id="GO:0003677">
    <property type="term" value="F:DNA binding"/>
    <property type="evidence" value="ECO:0007669"/>
    <property type="project" value="UniProtKB-KW"/>
</dbReference>
<dbReference type="PANTHER" id="PTHR33175:SF3">
    <property type="entry name" value="DNA-BINDING PROTEIN HU-BETA"/>
    <property type="match status" value="1"/>
</dbReference>
<dbReference type="STRING" id="762967.HMPREF9440_02395"/>
<dbReference type="InterPro" id="IPR000119">
    <property type="entry name" value="Hist_DNA-bd"/>
</dbReference>